<dbReference type="AlphaFoldDB" id="A0AAD9MPK7"/>
<evidence type="ECO:0000313" key="2">
    <source>
        <dbReference type="EMBL" id="KAK2139523.1"/>
    </source>
</evidence>
<feature type="region of interest" description="Disordered" evidence="1">
    <location>
        <begin position="158"/>
        <end position="199"/>
    </location>
</feature>
<dbReference type="InterPro" id="IPR052281">
    <property type="entry name" value="GAREM"/>
</dbReference>
<dbReference type="PANTHER" id="PTHR14454">
    <property type="entry name" value="GRB2-ASSOCIATED AND REGULATOR OF MAPK PROTEIN FAMILY MEMBER"/>
    <property type="match status" value="1"/>
</dbReference>
<protein>
    <recommendedName>
        <fullName evidence="4">SAM domain-containing protein</fullName>
    </recommendedName>
</protein>
<dbReference type="Proteomes" id="UP001208570">
    <property type="component" value="Unassembled WGS sequence"/>
</dbReference>
<evidence type="ECO:0000256" key="1">
    <source>
        <dbReference type="SAM" id="MobiDB-lite"/>
    </source>
</evidence>
<dbReference type="SUPFAM" id="SSF47769">
    <property type="entry name" value="SAM/Pointed domain"/>
    <property type="match status" value="1"/>
</dbReference>
<name>A0AAD9MPK7_9ANNE</name>
<reference evidence="2" key="1">
    <citation type="journal article" date="2023" name="Mol. Biol. Evol.">
        <title>Third-Generation Sequencing Reveals the Adaptive Role of the Epigenome in Three Deep-Sea Polychaetes.</title>
        <authorList>
            <person name="Perez M."/>
            <person name="Aroh O."/>
            <person name="Sun Y."/>
            <person name="Lan Y."/>
            <person name="Juniper S.K."/>
            <person name="Young C.R."/>
            <person name="Angers B."/>
            <person name="Qian P.Y."/>
        </authorList>
    </citation>
    <scope>NUCLEOTIDE SEQUENCE</scope>
    <source>
        <strain evidence="2">P08H-3</strain>
    </source>
</reference>
<dbReference type="EMBL" id="JAODUP010001737">
    <property type="protein sequence ID" value="KAK2139523.1"/>
    <property type="molecule type" value="Genomic_DNA"/>
</dbReference>
<feature type="region of interest" description="Disordered" evidence="1">
    <location>
        <begin position="1"/>
        <end position="33"/>
    </location>
</feature>
<keyword evidence="3" id="KW-1185">Reference proteome</keyword>
<organism evidence="2 3">
    <name type="scientific">Paralvinella palmiformis</name>
    <dbReference type="NCBI Taxonomy" id="53620"/>
    <lineage>
        <taxon>Eukaryota</taxon>
        <taxon>Metazoa</taxon>
        <taxon>Spiralia</taxon>
        <taxon>Lophotrochozoa</taxon>
        <taxon>Annelida</taxon>
        <taxon>Polychaeta</taxon>
        <taxon>Sedentaria</taxon>
        <taxon>Canalipalpata</taxon>
        <taxon>Terebellida</taxon>
        <taxon>Terebelliformia</taxon>
        <taxon>Alvinellidae</taxon>
        <taxon>Paralvinella</taxon>
    </lineage>
</organism>
<dbReference type="InterPro" id="IPR013761">
    <property type="entry name" value="SAM/pointed_sf"/>
</dbReference>
<accession>A0AAD9MPK7</accession>
<feature type="compositionally biased region" description="Basic and acidic residues" evidence="1">
    <location>
        <begin position="11"/>
        <end position="24"/>
    </location>
</feature>
<proteinExistence type="predicted"/>
<dbReference type="PANTHER" id="PTHR14454:SF11">
    <property type="entry name" value="SERRANO, ISOFORM F"/>
    <property type="match status" value="1"/>
</dbReference>
<comment type="caution">
    <text evidence="2">The sequence shown here is derived from an EMBL/GenBank/DDBJ whole genome shotgun (WGS) entry which is preliminary data.</text>
</comment>
<evidence type="ECO:0008006" key="4">
    <source>
        <dbReference type="Google" id="ProtNLM"/>
    </source>
</evidence>
<evidence type="ECO:0000313" key="3">
    <source>
        <dbReference type="Proteomes" id="UP001208570"/>
    </source>
</evidence>
<gene>
    <name evidence="2" type="ORF">LSH36_1739g00011</name>
</gene>
<dbReference type="Gene3D" id="1.10.150.50">
    <property type="entry name" value="Transcription Factor, Ets-1"/>
    <property type="match status" value="1"/>
</dbReference>
<sequence length="378" mass="42107">MDLIGSDGDDLLPKLTDREIKGNDPDELPVPLPAAMSHNDTEYTPRELLENFHQNMPFIIMATIYWVKGIIRLPRVIVANKFNAYFSIPITCKFPVVALRDGSRDIMIFDAKPKQGHYDMLLPDRYATFSRVNEGISKGDNHIYMPLIGNSSKTNLERPLPNLPAAATKRDQSPEKQKRHLGQATKSPPMRELFYGGSRGPETGIGQLIGRGYSIMNVNPKLAVQEIQKVLSTGLIPLKPSVEMVDITVGSKPESPSVITEPMKVRSGVVSDNLPRIDATSSFMNELESRQISILNDVPGDLSLLDCDGVGQCLDLLHLAKHRQRFFEALVDGRLLLDLDVEILQNEFGFSKFEALKLVKFVGGWRPITQKPIDCGEC</sequence>